<reference evidence="4" key="1">
    <citation type="journal article" date="2021" name="Evol. Appl.">
        <title>The genome of the Pyrenean desman and the effects of bottlenecks and inbreeding on the genomic landscape of an endangered species.</title>
        <authorList>
            <person name="Escoda L."/>
            <person name="Castresana J."/>
        </authorList>
    </citation>
    <scope>NUCLEOTIDE SEQUENCE</scope>
    <source>
        <strain evidence="4">IBE-C5619</strain>
    </source>
</reference>
<keyword evidence="2" id="KW-0677">Repeat</keyword>
<dbReference type="InterPro" id="IPR003591">
    <property type="entry name" value="Leu-rich_rpt_typical-subtyp"/>
</dbReference>
<dbReference type="SMART" id="SM00369">
    <property type="entry name" value="LRR_TYP"/>
    <property type="match status" value="11"/>
</dbReference>
<evidence type="ECO:0000313" key="5">
    <source>
        <dbReference type="Proteomes" id="UP000700334"/>
    </source>
</evidence>
<comment type="caution">
    <text evidence="4">The sequence shown here is derived from an EMBL/GenBank/DDBJ whole genome shotgun (WGS) entry which is preliminary data.</text>
</comment>
<dbReference type="SMART" id="SM00365">
    <property type="entry name" value="LRR_SD22"/>
    <property type="match status" value="15"/>
</dbReference>
<name>A0A8J5ZXS8_GALPY</name>
<dbReference type="SMART" id="SM00364">
    <property type="entry name" value="LRR_BAC"/>
    <property type="match status" value="5"/>
</dbReference>
<organism evidence="4 5">
    <name type="scientific">Galemys pyrenaicus</name>
    <name type="common">Iberian desman</name>
    <name type="synonym">Pyrenean desman</name>
    <dbReference type="NCBI Taxonomy" id="202257"/>
    <lineage>
        <taxon>Eukaryota</taxon>
        <taxon>Metazoa</taxon>
        <taxon>Chordata</taxon>
        <taxon>Craniata</taxon>
        <taxon>Vertebrata</taxon>
        <taxon>Euteleostomi</taxon>
        <taxon>Mammalia</taxon>
        <taxon>Eutheria</taxon>
        <taxon>Laurasiatheria</taxon>
        <taxon>Eulipotyphla</taxon>
        <taxon>Talpidae</taxon>
        <taxon>Galemys</taxon>
    </lineage>
</organism>
<dbReference type="PANTHER" id="PTHR46652">
    <property type="entry name" value="LEUCINE-RICH REPEAT AND IQ DOMAIN-CONTAINING PROTEIN 1-RELATED"/>
    <property type="match status" value="1"/>
</dbReference>
<dbReference type="Gene3D" id="3.80.10.10">
    <property type="entry name" value="Ribonuclease Inhibitor"/>
    <property type="match status" value="8"/>
</dbReference>
<dbReference type="InterPro" id="IPR001611">
    <property type="entry name" value="Leu-rich_rpt"/>
</dbReference>
<feature type="non-terminal residue" evidence="4">
    <location>
        <position position="1412"/>
    </location>
</feature>
<dbReference type="Pfam" id="PF14580">
    <property type="entry name" value="LRR_9"/>
    <property type="match status" value="1"/>
</dbReference>
<dbReference type="Pfam" id="PF12799">
    <property type="entry name" value="LRR_4"/>
    <property type="match status" value="1"/>
</dbReference>
<evidence type="ECO:0000313" key="4">
    <source>
        <dbReference type="EMBL" id="KAG8511784.1"/>
    </source>
</evidence>
<dbReference type="EMBL" id="JAGFMF010011823">
    <property type="protein sequence ID" value="KAG8511784.1"/>
    <property type="molecule type" value="Genomic_DNA"/>
</dbReference>
<feature type="region of interest" description="Disordered" evidence="3">
    <location>
        <begin position="1389"/>
        <end position="1412"/>
    </location>
</feature>
<dbReference type="SUPFAM" id="SSF52075">
    <property type="entry name" value="Outer arm dynein light chain 1"/>
    <property type="match status" value="1"/>
</dbReference>
<dbReference type="OrthoDB" id="1517790at2759"/>
<dbReference type="SUPFAM" id="SSF52058">
    <property type="entry name" value="L domain-like"/>
    <property type="match status" value="2"/>
</dbReference>
<feature type="region of interest" description="Disordered" evidence="3">
    <location>
        <begin position="286"/>
        <end position="305"/>
    </location>
</feature>
<protein>
    <submittedName>
        <fullName evidence="4">Leucine-rich repeat-containing protein 9</fullName>
    </submittedName>
</protein>
<keyword evidence="1" id="KW-0433">Leucine-rich repeat</keyword>
<proteinExistence type="predicted"/>
<evidence type="ECO:0000256" key="3">
    <source>
        <dbReference type="SAM" id="MobiDB-lite"/>
    </source>
</evidence>
<keyword evidence="5" id="KW-1185">Reference proteome</keyword>
<dbReference type="Pfam" id="PF13855">
    <property type="entry name" value="LRR_8"/>
    <property type="match status" value="1"/>
</dbReference>
<evidence type="ECO:0000256" key="2">
    <source>
        <dbReference type="ARBA" id="ARBA00022737"/>
    </source>
</evidence>
<accession>A0A8J5ZXS8</accession>
<dbReference type="InterPro" id="IPR050836">
    <property type="entry name" value="SDS22/Internalin_LRR"/>
</dbReference>
<dbReference type="PROSITE" id="PS51450">
    <property type="entry name" value="LRR"/>
    <property type="match status" value="11"/>
</dbReference>
<dbReference type="Proteomes" id="UP000700334">
    <property type="component" value="Unassembled WGS sequence"/>
</dbReference>
<gene>
    <name evidence="4" type="ORF">J0S82_004918</name>
</gene>
<dbReference type="InterPro" id="IPR025875">
    <property type="entry name" value="Leu-rich_rpt_4"/>
</dbReference>
<sequence length="1412" mass="161992">CLCNGLSYEMIGQEGSDTSKLEMFFSGYPCIVGLSLFPKLTSLTIVAQDIKQISGLETCSQLKELWIAECCLEEIRGLQECRNLEKLYLYYNKISKIENLEKLLRLEVLWLNHNVIKNIEGLHTLKNLNDLNLAGNLISSIGLCLDPNEQLERLNLSGNQICSFKDLTNLTRLHHLKDLCLNDPQYKSNPVCLLCNYATHVLYHLPCLERLDTFDVSSKQIKELADTTAMKKIMYYNMRIKTVQRHLNEDLEKMNDRKCKLQKLPEERIKLFSFLEKSLERELAEIKGSGKGQNDRSSNNKVTELEKSKNCETALEESSLQQKIITKLNALNERFNSCYELVLSRFCTWDFRTYGITGVKVKRVIKVNNRILRLKFEEKFQKFLDSEDMHDSENYRKMLECLFYVFDPEVMVKKKHLLQIIEKGFKDTETSKLPLRKEAVVLANSLSVCDCPRIEFLQQKYNDEKKNSLEHELFRHGILLITKVFLGQSVQAHEQDSISQANYPMVNSVFIPRKYLLSSIRGQRNCNCGIRQCKWFVFDHDLVLPEYIVEFEYITVVKAHSLFSSFNNIILEESKKNSEGSLLSQDLKHDDEVIRMDPKIKPRPKLISLDEKTIFSLTKTNMYSHIVSLNLHGNSLSKLRDLSRLTGLRKLNISFNEFTCLDDVYHLYNLEYLDASHNHVITLEGFRGLMKLKYLDLSWNQLKKSGDEINVLCKHTTSLLILDIRHNPWQKPATLRLSVIGRLKTLTHLDGLVISEEEIIAASKFITGTKITQLSILRHSSTKQERPRILSIWPSAKILTQISRIGLHSHLSANWYSKITALNLDGQHLFEITNLEKLENLKWASFCNNNLTKMDGLASCINLEELILDGNCISKIEGLSKMTKLTRLSINNNLLTGLEKHTFDNMIHLHSLSLENNRITSLSGLQKAFTLIELYISNNYIALNQEIYNLKNLCNLVILDMYGNIIIWNQENYRFFVIFHLPELKALDGISIESPETECAKDLFGGRLTSDMIAERQGHSNFIQMQELSWTSSSIRTVDLIPVDQFRNVCNVNLQNNNLTSFSGLIYLPNVKVLCLNYNHIESIMPRLKPQTHLTNRQLLYQKVPSSGYGQQGTSKVNRDIMNNENLPPIMHSLEVLHLGYNGICNLLQLQLNRLRNLKFLFLQGNEISQIEGLDNLVVLQELVVDHNRIRAFNDSAFAKPSSLLALHLEENRLRELSKLQPLVKLEKLFLGYNKIQDMAELEKLDVISSLRELTVYGNPICRKILHRHVIIFRLPNLQMLDGIPVNSDDRAKAEFHFSELQTKKHSFIPVTNSLMDGGTTGQVKAPPIKITNVILPGGFSHYLGSDFTLTPEAEDKKNKNAGILANSPRSIHTEIAFRQFRGINLSPSSLPNQNVASPTTQVCQSNQDEGR</sequence>
<dbReference type="InterPro" id="IPR032675">
    <property type="entry name" value="LRR_dom_sf"/>
</dbReference>
<dbReference type="PANTHER" id="PTHR46652:SF3">
    <property type="entry name" value="LEUCINE-RICH REPEAT-CONTAINING PROTEIN 9"/>
    <property type="match status" value="1"/>
</dbReference>
<evidence type="ECO:0000256" key="1">
    <source>
        <dbReference type="ARBA" id="ARBA00022614"/>
    </source>
</evidence>